<dbReference type="VEuPathDB" id="FungiDB:ASPWEDRAFT_176165"/>
<reference evidence="4" key="1">
    <citation type="journal article" date="2017" name="Genome Biol.">
        <title>Comparative genomics reveals high biological diversity and specific adaptations in the industrially and medically important fungal genus Aspergillus.</title>
        <authorList>
            <person name="de Vries R.P."/>
            <person name="Riley R."/>
            <person name="Wiebenga A."/>
            <person name="Aguilar-Osorio G."/>
            <person name="Amillis S."/>
            <person name="Uchima C.A."/>
            <person name="Anderluh G."/>
            <person name="Asadollahi M."/>
            <person name="Askin M."/>
            <person name="Barry K."/>
            <person name="Battaglia E."/>
            <person name="Bayram O."/>
            <person name="Benocci T."/>
            <person name="Braus-Stromeyer S.A."/>
            <person name="Caldana C."/>
            <person name="Canovas D."/>
            <person name="Cerqueira G.C."/>
            <person name="Chen F."/>
            <person name="Chen W."/>
            <person name="Choi C."/>
            <person name="Clum A."/>
            <person name="Dos Santos R.A."/>
            <person name="Damasio A.R."/>
            <person name="Diallinas G."/>
            <person name="Emri T."/>
            <person name="Fekete E."/>
            <person name="Flipphi M."/>
            <person name="Freyberg S."/>
            <person name="Gallo A."/>
            <person name="Gournas C."/>
            <person name="Habgood R."/>
            <person name="Hainaut M."/>
            <person name="Harispe M.L."/>
            <person name="Henrissat B."/>
            <person name="Hilden K.S."/>
            <person name="Hope R."/>
            <person name="Hossain A."/>
            <person name="Karabika E."/>
            <person name="Karaffa L."/>
            <person name="Karanyi Z."/>
            <person name="Krasevec N."/>
            <person name="Kuo A."/>
            <person name="Kusch H."/>
            <person name="LaButti K."/>
            <person name="Lagendijk E.L."/>
            <person name="Lapidus A."/>
            <person name="Levasseur A."/>
            <person name="Lindquist E."/>
            <person name="Lipzen A."/>
            <person name="Logrieco A.F."/>
            <person name="MacCabe A."/>
            <person name="Maekelae M.R."/>
            <person name="Malavazi I."/>
            <person name="Melin P."/>
            <person name="Meyer V."/>
            <person name="Mielnichuk N."/>
            <person name="Miskei M."/>
            <person name="Molnar A.P."/>
            <person name="Mule G."/>
            <person name="Ngan C.Y."/>
            <person name="Orejas M."/>
            <person name="Orosz E."/>
            <person name="Ouedraogo J.P."/>
            <person name="Overkamp K.M."/>
            <person name="Park H.-S."/>
            <person name="Perrone G."/>
            <person name="Piumi F."/>
            <person name="Punt P.J."/>
            <person name="Ram A.F."/>
            <person name="Ramon A."/>
            <person name="Rauscher S."/>
            <person name="Record E."/>
            <person name="Riano-Pachon D.M."/>
            <person name="Robert V."/>
            <person name="Roehrig J."/>
            <person name="Ruller R."/>
            <person name="Salamov A."/>
            <person name="Salih N.S."/>
            <person name="Samson R.A."/>
            <person name="Sandor E."/>
            <person name="Sanguinetti M."/>
            <person name="Schuetze T."/>
            <person name="Sepcic K."/>
            <person name="Shelest E."/>
            <person name="Sherlock G."/>
            <person name="Sophianopoulou V."/>
            <person name="Squina F.M."/>
            <person name="Sun H."/>
            <person name="Susca A."/>
            <person name="Todd R.B."/>
            <person name="Tsang A."/>
            <person name="Unkles S.E."/>
            <person name="van de Wiele N."/>
            <person name="van Rossen-Uffink D."/>
            <person name="Oliveira J.V."/>
            <person name="Vesth T.C."/>
            <person name="Visser J."/>
            <person name="Yu J.-H."/>
            <person name="Zhou M."/>
            <person name="Andersen M.R."/>
            <person name="Archer D.B."/>
            <person name="Baker S.E."/>
            <person name="Benoit I."/>
            <person name="Brakhage A.A."/>
            <person name="Braus G.H."/>
            <person name="Fischer R."/>
            <person name="Frisvad J.C."/>
            <person name="Goldman G.H."/>
            <person name="Houbraken J."/>
            <person name="Oakley B."/>
            <person name="Pocsi I."/>
            <person name="Scazzocchio C."/>
            <person name="Seiboth B."/>
            <person name="vanKuyk P.A."/>
            <person name="Wortman J."/>
            <person name="Dyer P.S."/>
            <person name="Grigoriev I.V."/>
        </authorList>
    </citation>
    <scope>NUCLEOTIDE SEQUENCE [LARGE SCALE GENOMIC DNA]</scope>
    <source>
        <strain evidence="4">DTO 134E9</strain>
    </source>
</reference>
<proteinExistence type="predicted"/>
<dbReference type="GeneID" id="63747316"/>
<evidence type="ECO:0000256" key="1">
    <source>
        <dbReference type="SAM" id="SignalP"/>
    </source>
</evidence>
<organism evidence="3 4">
    <name type="scientific">Aspergillus wentii DTO 134E9</name>
    <dbReference type="NCBI Taxonomy" id="1073089"/>
    <lineage>
        <taxon>Eukaryota</taxon>
        <taxon>Fungi</taxon>
        <taxon>Dikarya</taxon>
        <taxon>Ascomycota</taxon>
        <taxon>Pezizomycotina</taxon>
        <taxon>Eurotiomycetes</taxon>
        <taxon>Eurotiomycetidae</taxon>
        <taxon>Eurotiales</taxon>
        <taxon>Aspergillaceae</taxon>
        <taxon>Aspergillus</taxon>
        <taxon>Aspergillus subgen. Cremei</taxon>
    </lineage>
</organism>
<keyword evidence="4" id="KW-1185">Reference proteome</keyword>
<dbReference type="Proteomes" id="UP000184383">
    <property type="component" value="Unassembled WGS sequence"/>
</dbReference>
<feature type="chain" id="PRO_5012815347" description="DUF4185 domain-containing protein" evidence="1">
    <location>
        <begin position="17"/>
        <end position="352"/>
    </location>
</feature>
<dbReference type="Pfam" id="PF13810">
    <property type="entry name" value="DUF4185"/>
    <property type="match status" value="1"/>
</dbReference>
<dbReference type="RefSeq" id="XP_040684739.1">
    <property type="nucleotide sequence ID" value="XM_040831468.1"/>
</dbReference>
<keyword evidence="1" id="KW-0732">Signal</keyword>
<feature type="domain" description="DUF4185" evidence="2">
    <location>
        <begin position="33"/>
        <end position="333"/>
    </location>
</feature>
<evidence type="ECO:0000313" key="3">
    <source>
        <dbReference type="EMBL" id="OJJ31062.1"/>
    </source>
</evidence>
<dbReference type="EMBL" id="KV878216">
    <property type="protein sequence ID" value="OJJ31062.1"/>
    <property type="molecule type" value="Genomic_DNA"/>
</dbReference>
<dbReference type="InterPro" id="IPR025442">
    <property type="entry name" value="DUF4185"/>
</dbReference>
<gene>
    <name evidence="3" type="ORF">ASPWEDRAFT_176165</name>
</gene>
<dbReference type="AlphaFoldDB" id="A0A1L9R810"/>
<feature type="signal peptide" evidence="1">
    <location>
        <begin position="1"/>
        <end position="16"/>
    </location>
</feature>
<dbReference type="OrthoDB" id="4390332at2759"/>
<evidence type="ECO:0000259" key="2">
    <source>
        <dbReference type="Pfam" id="PF13810"/>
    </source>
</evidence>
<name>A0A1L9R810_ASPWE</name>
<protein>
    <recommendedName>
        <fullName evidence="2">DUF4185 domain-containing protein</fullName>
    </recommendedName>
</protein>
<accession>A0A1L9R810</accession>
<sequence>MRHLLLPLLFSSLVSAQTGQSVYKKRLTGEDLDTGHRWGVAGTDLGIPYVLENGAIGYLFGDTFGTQWPEDGRNWRSPVMLRSAVHPGEETGIIFDSAAGVGGDDGLAPEIMHNGHRGDDGAGTFEVSAIPNDGIGLPETGEQIVSYMSVRDWSGPWKTSYAGLAHSKDGNTFTRLDVKWPNDDANSDPFQMWTMQRDGDWVYIFSVRAGRQPGPMMLQRVPWDKMTDKTAFQGWGWNGSDWAWGRPCSPILEGNFGEPSVRKLSDGTWAMVYLNLDKLNIVSRTAAGPNKQWSEETVQVFWQQEPSLYGGFIHPWSTSKKDDLHLMVSKWAKDEKTGHTTAYHMSQYVGTL</sequence>
<evidence type="ECO:0000313" key="4">
    <source>
        <dbReference type="Proteomes" id="UP000184383"/>
    </source>
</evidence>